<dbReference type="Pfam" id="PF13472">
    <property type="entry name" value="Lipase_GDSL_2"/>
    <property type="match status" value="1"/>
</dbReference>
<name>A0ABV9PTT7_9ACTN</name>
<reference evidence="4" key="1">
    <citation type="journal article" date="2019" name="Int. J. Syst. Evol. Microbiol.">
        <title>The Global Catalogue of Microorganisms (GCM) 10K type strain sequencing project: providing services to taxonomists for standard genome sequencing and annotation.</title>
        <authorList>
            <consortium name="The Broad Institute Genomics Platform"/>
            <consortium name="The Broad Institute Genome Sequencing Center for Infectious Disease"/>
            <person name="Wu L."/>
            <person name="Ma J."/>
        </authorList>
    </citation>
    <scope>NUCLEOTIDE SEQUENCE [LARGE SCALE GENOMIC DNA]</scope>
    <source>
        <strain evidence="4">JCM 11882</strain>
    </source>
</reference>
<evidence type="ECO:0000313" key="4">
    <source>
        <dbReference type="Proteomes" id="UP001595836"/>
    </source>
</evidence>
<feature type="domain" description="SGNH hydrolase-type esterase" evidence="2">
    <location>
        <begin position="93"/>
        <end position="351"/>
    </location>
</feature>
<comment type="caution">
    <text evidence="3">The sequence shown here is derived from an EMBL/GenBank/DDBJ whole genome shotgun (WGS) entry which is preliminary data.</text>
</comment>
<organism evidence="3 4">
    <name type="scientific">Dietzia aurantiaca</name>
    <dbReference type="NCBI Taxonomy" id="983873"/>
    <lineage>
        <taxon>Bacteria</taxon>
        <taxon>Bacillati</taxon>
        <taxon>Actinomycetota</taxon>
        <taxon>Actinomycetes</taxon>
        <taxon>Mycobacteriales</taxon>
        <taxon>Dietziaceae</taxon>
        <taxon>Dietzia</taxon>
    </lineage>
</organism>
<dbReference type="InterPro" id="IPR037460">
    <property type="entry name" value="SEST-like"/>
</dbReference>
<gene>
    <name evidence="3" type="ORF">ACFO7U_16535</name>
</gene>
<proteinExistence type="predicted"/>
<dbReference type="EMBL" id="JBHSHP010000060">
    <property type="protein sequence ID" value="MFC4756380.1"/>
    <property type="molecule type" value="Genomic_DNA"/>
</dbReference>
<protein>
    <submittedName>
        <fullName evidence="3">SGNH/GDSL hydrolase family protein</fullName>
        <ecNumber evidence="3">3.1.-.-</ecNumber>
    </submittedName>
</protein>
<evidence type="ECO:0000256" key="1">
    <source>
        <dbReference type="SAM" id="SignalP"/>
    </source>
</evidence>
<keyword evidence="4" id="KW-1185">Reference proteome</keyword>
<dbReference type="SUPFAM" id="SSF52266">
    <property type="entry name" value="SGNH hydrolase"/>
    <property type="match status" value="1"/>
</dbReference>
<dbReference type="InterPro" id="IPR036514">
    <property type="entry name" value="SGNH_hydro_sf"/>
</dbReference>
<dbReference type="CDD" id="cd01823">
    <property type="entry name" value="SEST_like"/>
    <property type="match status" value="1"/>
</dbReference>
<dbReference type="PANTHER" id="PTHR37981">
    <property type="entry name" value="LIPASE 2"/>
    <property type="match status" value="1"/>
</dbReference>
<dbReference type="GO" id="GO:0016787">
    <property type="term" value="F:hydrolase activity"/>
    <property type="evidence" value="ECO:0007669"/>
    <property type="project" value="UniProtKB-KW"/>
</dbReference>
<keyword evidence="1" id="KW-0732">Signal</keyword>
<evidence type="ECO:0000259" key="2">
    <source>
        <dbReference type="Pfam" id="PF13472"/>
    </source>
</evidence>
<evidence type="ECO:0000313" key="3">
    <source>
        <dbReference type="EMBL" id="MFC4756380.1"/>
    </source>
</evidence>
<keyword evidence="3" id="KW-0378">Hydrolase</keyword>
<feature type="chain" id="PRO_5045377722" evidence="1">
    <location>
        <begin position="34"/>
        <end position="363"/>
    </location>
</feature>
<dbReference type="PANTHER" id="PTHR37981:SF1">
    <property type="entry name" value="SGNH HYDROLASE-TYPE ESTERASE DOMAIN-CONTAINING PROTEIN"/>
    <property type="match status" value="1"/>
</dbReference>
<dbReference type="Proteomes" id="UP001595836">
    <property type="component" value="Unassembled WGS sequence"/>
</dbReference>
<dbReference type="InterPro" id="IPR013830">
    <property type="entry name" value="SGNH_hydro"/>
</dbReference>
<feature type="signal peptide" evidence="1">
    <location>
        <begin position="1"/>
        <end position="33"/>
    </location>
</feature>
<sequence length="363" mass="36554">MFTSPSSRSARLLASGAAAAAVSALTVSMVAMAPTVAAAPPIPAAPPATGSTAEQFGGSSQALGENIAGQVSSSDLGPAVTSGDGSGPARYVALGDSYAAVGRIAPGAWSAGPVTCVRTDDAYPNVVARELGVGTFVNASCGGAVTDDLWAPDKGVPAQFDALTEDTDLVSLSIGGNDVGFGAVLVACAVRTNTAEPFLPVIDAVTGPVAEDFDTTTGCADVIDRQATAALAELDTHLDEVYAEIARRSPDARVVTTGYLAAMPEDDATIASSPACEPLMAATRDERDKVRTFQNDLNEVVQAAAERNGATVVIPDEAGHSMCAPGDTRRVDLLGVETGAAPVHPTTAGHAHVADRVLAALQA</sequence>
<dbReference type="EC" id="3.1.-.-" evidence="3"/>
<dbReference type="RefSeq" id="WP_344993055.1">
    <property type="nucleotide sequence ID" value="NZ_BAABCD010000020.1"/>
</dbReference>
<accession>A0ABV9PTT7</accession>
<dbReference type="Gene3D" id="3.40.50.1110">
    <property type="entry name" value="SGNH hydrolase"/>
    <property type="match status" value="1"/>
</dbReference>